<dbReference type="PRINTS" id="PR00096">
    <property type="entry name" value="GATASE"/>
</dbReference>
<name>A0ABU6KHD6_9BACI</name>
<dbReference type="GO" id="GO:0004049">
    <property type="term" value="F:anthranilate synthase activity"/>
    <property type="evidence" value="ECO:0007669"/>
    <property type="project" value="UniProtKB-EC"/>
</dbReference>
<evidence type="ECO:0000259" key="2">
    <source>
        <dbReference type="Pfam" id="PF00117"/>
    </source>
</evidence>
<dbReference type="Proteomes" id="UP001335737">
    <property type="component" value="Unassembled WGS sequence"/>
</dbReference>
<gene>
    <name evidence="3" type="ORF">QGM71_13850</name>
</gene>
<feature type="domain" description="Glutamine amidotransferase" evidence="2">
    <location>
        <begin position="3"/>
        <end position="187"/>
    </location>
</feature>
<keyword evidence="3" id="KW-0456">Lyase</keyword>
<dbReference type="InterPro" id="IPR006221">
    <property type="entry name" value="TrpG/PapA_dom"/>
</dbReference>
<dbReference type="InterPro" id="IPR050472">
    <property type="entry name" value="Anth_synth/Amidotransfase"/>
</dbReference>
<dbReference type="PANTHER" id="PTHR43418">
    <property type="entry name" value="MULTIFUNCTIONAL TRYPTOPHAN BIOSYNTHESIS PROTEIN-RELATED"/>
    <property type="match status" value="1"/>
</dbReference>
<evidence type="ECO:0000256" key="1">
    <source>
        <dbReference type="ARBA" id="ARBA00022962"/>
    </source>
</evidence>
<dbReference type="InterPro" id="IPR017926">
    <property type="entry name" value="GATASE"/>
</dbReference>
<proteinExistence type="predicted"/>
<reference evidence="3 4" key="1">
    <citation type="journal article" date="2024" name="Int. J. Syst. Evol. Microbiol.">
        <title>Virgibacillus tibetensis sp. nov., isolated from salt lake on the Tibetan Plateau of China.</title>
        <authorList>
            <person name="Phurbu D."/>
            <person name="Liu Z.-X."/>
            <person name="Wang R."/>
            <person name="Zheng Y.-Y."/>
            <person name="Liu H.-C."/>
            <person name="Zhou Y.-G."/>
            <person name="Yu Y.-J."/>
            <person name="Li A.-H."/>
        </authorList>
    </citation>
    <scope>NUCLEOTIDE SEQUENCE [LARGE SCALE GENOMIC DNA]</scope>
    <source>
        <strain evidence="3 4">C22-A2</strain>
    </source>
</reference>
<dbReference type="EMBL" id="JARZFX010000007">
    <property type="protein sequence ID" value="MEC5424580.1"/>
    <property type="molecule type" value="Genomic_DNA"/>
</dbReference>
<comment type="caution">
    <text evidence="3">The sequence shown here is derived from an EMBL/GenBank/DDBJ whole genome shotgun (WGS) entry which is preliminary data.</text>
</comment>
<dbReference type="EC" id="4.1.3.27" evidence="3"/>
<dbReference type="PROSITE" id="PS51273">
    <property type="entry name" value="GATASE_TYPE_1"/>
    <property type="match status" value="1"/>
</dbReference>
<keyword evidence="1" id="KW-0315">Glutamine amidotransferase</keyword>
<accession>A0ABU6KHD6</accession>
<protein>
    <submittedName>
        <fullName evidence="3">Aminodeoxychorismate/anthranilate synthase component II</fullName>
        <ecNumber evidence="3">4.1.3.27</ecNumber>
    </submittedName>
</protein>
<organism evidence="3 4">
    <name type="scientific">Virgibacillus tibetensis</name>
    <dbReference type="NCBI Taxonomy" id="3042313"/>
    <lineage>
        <taxon>Bacteria</taxon>
        <taxon>Bacillati</taxon>
        <taxon>Bacillota</taxon>
        <taxon>Bacilli</taxon>
        <taxon>Bacillales</taxon>
        <taxon>Bacillaceae</taxon>
        <taxon>Virgibacillus</taxon>
    </lineage>
</organism>
<evidence type="ECO:0000313" key="3">
    <source>
        <dbReference type="EMBL" id="MEC5424580.1"/>
    </source>
</evidence>
<dbReference type="NCBIfam" id="TIGR00566">
    <property type="entry name" value="trpG_papA"/>
    <property type="match status" value="1"/>
</dbReference>
<dbReference type="CDD" id="cd01743">
    <property type="entry name" value="GATase1_Anthranilate_Synthase"/>
    <property type="match status" value="1"/>
</dbReference>
<dbReference type="PANTHER" id="PTHR43418:SF4">
    <property type="entry name" value="MULTIFUNCTIONAL TRYPTOPHAN BIOSYNTHESIS PROTEIN"/>
    <property type="match status" value="1"/>
</dbReference>
<evidence type="ECO:0000313" key="4">
    <source>
        <dbReference type="Proteomes" id="UP001335737"/>
    </source>
</evidence>
<dbReference type="Pfam" id="PF00117">
    <property type="entry name" value="GATase"/>
    <property type="match status" value="1"/>
</dbReference>
<dbReference type="SUPFAM" id="SSF52317">
    <property type="entry name" value="Class I glutamine amidotransferase-like"/>
    <property type="match status" value="1"/>
</dbReference>
<dbReference type="PRINTS" id="PR00099">
    <property type="entry name" value="CPSGATASE"/>
</dbReference>
<dbReference type="Gene3D" id="3.40.50.880">
    <property type="match status" value="1"/>
</dbReference>
<sequence>MILLIDNYDSFTYNIYQYISEENIQVEVVRNNQISLEAIKLKKPEAIIISPGPGIPDQAGICLEVVKTFYKKIPILGICLGQQVIAAALGAKIVAADTIKHGKTSLITHNGSSPFDYMTQPLEVMRYHSLVIDKETLPEQLEITATSLDDNEIMAIKHHYYPLYGMQFHPESIGTASGKQLIQNFLQEIRKESTYETIS</sequence>
<dbReference type="RefSeq" id="WP_327608148.1">
    <property type="nucleotide sequence ID" value="NZ_JARZFX010000007.1"/>
</dbReference>
<dbReference type="PRINTS" id="PR00097">
    <property type="entry name" value="ANTSNTHASEII"/>
</dbReference>
<dbReference type="InterPro" id="IPR029062">
    <property type="entry name" value="Class_I_gatase-like"/>
</dbReference>
<keyword evidence="4" id="KW-1185">Reference proteome</keyword>